<dbReference type="AlphaFoldDB" id="A0A540MBK3"/>
<keyword evidence="13 19" id="KW-0472">Membrane</keyword>
<evidence type="ECO:0000256" key="10">
    <source>
        <dbReference type="ARBA" id="ARBA00022777"/>
    </source>
</evidence>
<keyword evidence="12 19" id="KW-1133">Transmembrane helix</keyword>
<keyword evidence="9 18" id="KW-0547">Nucleotide-binding</keyword>
<keyword evidence="3" id="KW-1003">Cell membrane</keyword>
<dbReference type="GO" id="GO:0005886">
    <property type="term" value="C:plasma membrane"/>
    <property type="evidence" value="ECO:0007669"/>
    <property type="project" value="UniProtKB-SubCell"/>
</dbReference>
<dbReference type="Pfam" id="PF14380">
    <property type="entry name" value="WAK_assoc"/>
    <property type="match status" value="1"/>
</dbReference>
<dbReference type="PROSITE" id="PS00107">
    <property type="entry name" value="PROTEIN_KINASE_ATP"/>
    <property type="match status" value="1"/>
</dbReference>
<evidence type="ECO:0000256" key="9">
    <source>
        <dbReference type="ARBA" id="ARBA00022741"/>
    </source>
</evidence>
<dbReference type="Proteomes" id="UP000315295">
    <property type="component" value="Unassembled WGS sequence"/>
</dbReference>
<keyword evidence="8 20" id="KW-0732">Signal</keyword>
<evidence type="ECO:0000256" key="8">
    <source>
        <dbReference type="ARBA" id="ARBA00022729"/>
    </source>
</evidence>
<evidence type="ECO:0000256" key="17">
    <source>
        <dbReference type="ARBA" id="ARBA00048679"/>
    </source>
</evidence>
<feature type="signal peptide" evidence="20">
    <location>
        <begin position="1"/>
        <end position="20"/>
    </location>
</feature>
<feature type="binding site" evidence="18">
    <location>
        <position position="402"/>
    </location>
    <ligand>
        <name>ATP</name>
        <dbReference type="ChEBI" id="CHEBI:30616"/>
    </ligand>
</feature>
<gene>
    <name evidence="22" type="ORF">C1H46_018304</name>
</gene>
<dbReference type="GO" id="GO:0030247">
    <property type="term" value="F:polysaccharide binding"/>
    <property type="evidence" value="ECO:0007669"/>
    <property type="project" value="InterPro"/>
</dbReference>
<keyword evidence="11 18" id="KW-0067">ATP-binding</keyword>
<accession>A0A540MBK3</accession>
<evidence type="ECO:0000256" key="5">
    <source>
        <dbReference type="ARBA" id="ARBA00022553"/>
    </source>
</evidence>
<keyword evidence="4" id="KW-0723">Serine/threonine-protein kinase</keyword>
<comment type="catalytic activity">
    <reaction evidence="16">
        <text>L-threonyl-[protein] + ATP = O-phospho-L-threonyl-[protein] + ADP + H(+)</text>
        <dbReference type="Rhea" id="RHEA:46608"/>
        <dbReference type="Rhea" id="RHEA-COMP:11060"/>
        <dbReference type="Rhea" id="RHEA-COMP:11605"/>
        <dbReference type="ChEBI" id="CHEBI:15378"/>
        <dbReference type="ChEBI" id="CHEBI:30013"/>
        <dbReference type="ChEBI" id="CHEBI:30616"/>
        <dbReference type="ChEBI" id="CHEBI:61977"/>
        <dbReference type="ChEBI" id="CHEBI:456216"/>
        <dbReference type="EC" id="2.7.11.1"/>
    </reaction>
</comment>
<dbReference type="InterPro" id="IPR032872">
    <property type="entry name" value="WAK_assoc_C"/>
</dbReference>
<dbReference type="EC" id="2.7.11.1" evidence="2"/>
<evidence type="ECO:0000256" key="6">
    <source>
        <dbReference type="ARBA" id="ARBA00022679"/>
    </source>
</evidence>
<evidence type="ECO:0000256" key="7">
    <source>
        <dbReference type="ARBA" id="ARBA00022692"/>
    </source>
</evidence>
<evidence type="ECO:0000256" key="14">
    <source>
        <dbReference type="ARBA" id="ARBA00023170"/>
    </source>
</evidence>
<dbReference type="FunFam" id="1.10.510.10:FF:000161">
    <property type="entry name" value="Wall-associated receptor kinase-like 20"/>
    <property type="match status" value="1"/>
</dbReference>
<feature type="transmembrane region" description="Helical" evidence="19">
    <location>
        <begin position="277"/>
        <end position="299"/>
    </location>
</feature>
<comment type="subcellular location">
    <subcellularLocation>
        <location evidence="1">Cell membrane</location>
        <topology evidence="1">Single-pass type I membrane protein</topology>
    </subcellularLocation>
</comment>
<dbReference type="GO" id="GO:0004674">
    <property type="term" value="F:protein serine/threonine kinase activity"/>
    <property type="evidence" value="ECO:0007669"/>
    <property type="project" value="UniProtKB-KW"/>
</dbReference>
<keyword evidence="10" id="KW-0418">Kinase</keyword>
<evidence type="ECO:0000256" key="3">
    <source>
        <dbReference type="ARBA" id="ARBA00022475"/>
    </source>
</evidence>
<dbReference type="InterPro" id="IPR001245">
    <property type="entry name" value="Ser-Thr/Tyr_kinase_cat_dom"/>
</dbReference>
<dbReference type="InterPro" id="IPR017441">
    <property type="entry name" value="Protein_kinase_ATP_BS"/>
</dbReference>
<comment type="caution">
    <text evidence="22">The sequence shown here is derived from an EMBL/GenBank/DDBJ whole genome shotgun (WGS) entry which is preliminary data.</text>
</comment>
<evidence type="ECO:0000256" key="19">
    <source>
        <dbReference type="SAM" id="Phobius"/>
    </source>
</evidence>
<dbReference type="Pfam" id="PF13947">
    <property type="entry name" value="GUB_WAK_bind"/>
    <property type="match status" value="1"/>
</dbReference>
<evidence type="ECO:0000256" key="12">
    <source>
        <dbReference type="ARBA" id="ARBA00022989"/>
    </source>
</evidence>
<dbReference type="CDD" id="cd14066">
    <property type="entry name" value="STKc_IRAK"/>
    <property type="match status" value="1"/>
</dbReference>
<dbReference type="InterPro" id="IPR000719">
    <property type="entry name" value="Prot_kinase_dom"/>
</dbReference>
<dbReference type="PROSITE" id="PS00108">
    <property type="entry name" value="PROTEIN_KINASE_ST"/>
    <property type="match status" value="1"/>
</dbReference>
<dbReference type="GO" id="GO:0005524">
    <property type="term" value="F:ATP binding"/>
    <property type="evidence" value="ECO:0007669"/>
    <property type="project" value="UniProtKB-UniRule"/>
</dbReference>
<organism evidence="22 23">
    <name type="scientific">Malus baccata</name>
    <name type="common">Siberian crab apple</name>
    <name type="synonym">Pyrus baccata</name>
    <dbReference type="NCBI Taxonomy" id="106549"/>
    <lineage>
        <taxon>Eukaryota</taxon>
        <taxon>Viridiplantae</taxon>
        <taxon>Streptophyta</taxon>
        <taxon>Embryophyta</taxon>
        <taxon>Tracheophyta</taxon>
        <taxon>Spermatophyta</taxon>
        <taxon>Magnoliopsida</taxon>
        <taxon>eudicotyledons</taxon>
        <taxon>Gunneridae</taxon>
        <taxon>Pentapetalae</taxon>
        <taxon>rosids</taxon>
        <taxon>fabids</taxon>
        <taxon>Rosales</taxon>
        <taxon>Rosaceae</taxon>
        <taxon>Amygdaloideae</taxon>
        <taxon>Maleae</taxon>
        <taxon>Malus</taxon>
    </lineage>
</organism>
<evidence type="ECO:0000256" key="1">
    <source>
        <dbReference type="ARBA" id="ARBA00004251"/>
    </source>
</evidence>
<protein>
    <recommendedName>
        <fullName evidence="2">non-specific serine/threonine protein kinase</fullName>
        <ecNumber evidence="2">2.7.11.1</ecNumber>
    </recommendedName>
</protein>
<dbReference type="FunFam" id="3.30.200.20:FF:000214">
    <property type="entry name" value="WAK1-OsWAK receptor-like cytoplasmic kinase (OsWAK-RLCK)"/>
    <property type="match status" value="1"/>
</dbReference>
<dbReference type="PANTHER" id="PTHR46008:SF20">
    <property type="entry name" value="PROTEIN KINASE DOMAIN-CONTAINING PROTEIN"/>
    <property type="match status" value="1"/>
</dbReference>
<dbReference type="InterPro" id="IPR025287">
    <property type="entry name" value="WAK_GUB"/>
</dbReference>
<dbReference type="Gene3D" id="3.30.200.20">
    <property type="entry name" value="Phosphorylase Kinase, domain 1"/>
    <property type="match status" value="1"/>
</dbReference>
<keyword evidence="14" id="KW-0675">Receptor</keyword>
<dbReference type="STRING" id="106549.A0A540MBK3"/>
<keyword evidence="15" id="KW-0325">Glycoprotein</keyword>
<dbReference type="PROSITE" id="PS50011">
    <property type="entry name" value="PROTEIN_KINASE_DOM"/>
    <property type="match status" value="1"/>
</dbReference>
<keyword evidence="7 19" id="KW-0812">Transmembrane</keyword>
<dbReference type="SMART" id="SM00220">
    <property type="entry name" value="S_TKc"/>
    <property type="match status" value="1"/>
</dbReference>
<sequence length="700" mass="77517">MHSFLLQSLFPFLLIASFLSINVELSLCQDEAQFTNCSSAINCGGIENISYPFYGVNRASYCGQPGYEVQCLNEVPVINIKGLSFRILEMNSTTTPRTVKVARQDYWGTICPRNFVNTTLNFSLFDYGSGYTNMTLYYQCNINIGLPSMQCNINNTASPVFYVTRPTGNQPSYVSCTDEVIVPVYTAAALAIEASLTTVSDAINGGFPLELEIDTDQCNKCEETGGRCGLNTTTNSGFSCFCRDQASATICNGISNSTQPGGGGGSGSGGNKPQIKIGLAVGGAILFGVFVGFYVYYFIQRKKKKLAAQTQSKELPTPLTSKGVATPSTDLSQFQSIPSYPSFTSKSDYDNKGSTYFGVQVFSYNELEEATENFNPAKELGDGGFGTVYYGKLHDGRVVAVKRLYENNFKRVEQFMNEVEILTRLEHRNLVKLYGCTSRRSRELLLVYEYIPNGTVADHLHGKRMESGCLSWPVRLSIAIETADALAFLHRNDVIHRDVKTNNILIDNDFCVKVADFGLSRLFPNDVTHVSTAPQGTPGYVDPEYYQCYQLTDKSDVYSFGVVLIELLSSLQAVDTNRHRHDINLANLAVNKIQNHLVNELVDPHLGYETNYSVRQMTTAVAELAFRCLQQERDMRPTMDEVLEGLKAVQNEDLGSENGEAVVLDIRSDEVGLLRNMPPPLSPDSNGADKLVFKRWDRTI</sequence>
<name>A0A540MBK3_MALBA</name>
<evidence type="ECO:0000256" key="11">
    <source>
        <dbReference type="ARBA" id="ARBA00022840"/>
    </source>
</evidence>
<dbReference type="EMBL" id="VIEB01000300">
    <property type="protein sequence ID" value="TQD96068.1"/>
    <property type="molecule type" value="Genomic_DNA"/>
</dbReference>
<evidence type="ECO:0000256" key="4">
    <source>
        <dbReference type="ARBA" id="ARBA00022527"/>
    </source>
</evidence>
<evidence type="ECO:0000256" key="18">
    <source>
        <dbReference type="PROSITE-ProRule" id="PRU10141"/>
    </source>
</evidence>
<evidence type="ECO:0000256" key="20">
    <source>
        <dbReference type="SAM" id="SignalP"/>
    </source>
</evidence>
<evidence type="ECO:0000256" key="15">
    <source>
        <dbReference type="ARBA" id="ARBA00023180"/>
    </source>
</evidence>
<evidence type="ECO:0000313" key="23">
    <source>
        <dbReference type="Proteomes" id="UP000315295"/>
    </source>
</evidence>
<feature type="domain" description="Protein kinase" evidence="21">
    <location>
        <begin position="374"/>
        <end position="654"/>
    </location>
</feature>
<dbReference type="PANTHER" id="PTHR46008">
    <property type="entry name" value="LEAF RUST 10 DISEASE-RESISTANCE LOCUS RECEPTOR-LIKE PROTEIN KINASE-LIKE 1.4"/>
    <property type="match status" value="1"/>
</dbReference>
<evidence type="ECO:0000256" key="13">
    <source>
        <dbReference type="ARBA" id="ARBA00023136"/>
    </source>
</evidence>
<comment type="catalytic activity">
    <reaction evidence="17">
        <text>L-seryl-[protein] + ATP = O-phospho-L-seryl-[protein] + ADP + H(+)</text>
        <dbReference type="Rhea" id="RHEA:17989"/>
        <dbReference type="Rhea" id="RHEA-COMP:9863"/>
        <dbReference type="Rhea" id="RHEA-COMP:11604"/>
        <dbReference type="ChEBI" id="CHEBI:15378"/>
        <dbReference type="ChEBI" id="CHEBI:29999"/>
        <dbReference type="ChEBI" id="CHEBI:30616"/>
        <dbReference type="ChEBI" id="CHEBI:83421"/>
        <dbReference type="ChEBI" id="CHEBI:456216"/>
        <dbReference type="EC" id="2.7.11.1"/>
    </reaction>
</comment>
<keyword evidence="5" id="KW-0597">Phosphoprotein</keyword>
<dbReference type="Gene3D" id="1.10.510.10">
    <property type="entry name" value="Transferase(Phosphotransferase) domain 1"/>
    <property type="match status" value="1"/>
</dbReference>
<evidence type="ECO:0000256" key="16">
    <source>
        <dbReference type="ARBA" id="ARBA00047899"/>
    </source>
</evidence>
<evidence type="ECO:0000256" key="2">
    <source>
        <dbReference type="ARBA" id="ARBA00012513"/>
    </source>
</evidence>
<feature type="chain" id="PRO_5022142826" description="non-specific serine/threonine protein kinase" evidence="20">
    <location>
        <begin position="21"/>
        <end position="700"/>
    </location>
</feature>
<keyword evidence="6" id="KW-0808">Transferase</keyword>
<evidence type="ECO:0000259" key="21">
    <source>
        <dbReference type="PROSITE" id="PS50011"/>
    </source>
</evidence>
<dbReference type="SUPFAM" id="SSF56112">
    <property type="entry name" value="Protein kinase-like (PK-like)"/>
    <property type="match status" value="1"/>
</dbReference>
<dbReference type="InterPro" id="IPR011009">
    <property type="entry name" value="Kinase-like_dom_sf"/>
</dbReference>
<dbReference type="InterPro" id="IPR008271">
    <property type="entry name" value="Ser/Thr_kinase_AS"/>
</dbReference>
<dbReference type="Pfam" id="PF07714">
    <property type="entry name" value="PK_Tyr_Ser-Thr"/>
    <property type="match status" value="1"/>
</dbReference>
<evidence type="ECO:0000313" key="22">
    <source>
        <dbReference type="EMBL" id="TQD96068.1"/>
    </source>
</evidence>
<keyword evidence="23" id="KW-1185">Reference proteome</keyword>
<proteinExistence type="predicted"/>
<reference evidence="22 23" key="1">
    <citation type="journal article" date="2019" name="G3 (Bethesda)">
        <title>Sequencing of a Wild Apple (Malus baccata) Genome Unravels the Differences Between Cultivated and Wild Apple Species Regarding Disease Resistance and Cold Tolerance.</title>
        <authorList>
            <person name="Chen X."/>
        </authorList>
    </citation>
    <scope>NUCLEOTIDE SEQUENCE [LARGE SCALE GENOMIC DNA]</scope>
    <source>
        <strain evidence="23">cv. Shandingzi</strain>
        <tissue evidence="22">Leaves</tissue>
    </source>
</reference>